<dbReference type="OrthoDB" id="574253at2"/>
<sequence length="135" mass="15099">MSEEQSADDPAALLQEAAAGLIFISESEAPFRALRWPVATIDSAQLLKRTGHATGMRVRKLALREFFSSACREEDWYGPEEQQTAARFRHLVQTIEQNLNDVQVYRVGDTEADIYIVGRNRKGTLSGLSTQVVET</sequence>
<organism evidence="1 2">
    <name type="scientific">Gloeobacter kilaueensis (strain ATCC BAA-2537 / CCAP 1431/1 / ULC 316 / JS1)</name>
    <dbReference type="NCBI Taxonomy" id="1183438"/>
    <lineage>
        <taxon>Bacteria</taxon>
        <taxon>Bacillati</taxon>
        <taxon>Cyanobacteriota</taxon>
        <taxon>Cyanophyceae</taxon>
        <taxon>Gloeobacterales</taxon>
        <taxon>Gloeobacteraceae</taxon>
        <taxon>Gloeobacter</taxon>
    </lineage>
</organism>
<dbReference type="Proteomes" id="UP000017396">
    <property type="component" value="Chromosome"/>
</dbReference>
<dbReference type="InterPro" id="IPR036587">
    <property type="entry name" value="NucleaseA_inhib-like_sf"/>
</dbReference>
<dbReference type="Pfam" id="PF07924">
    <property type="entry name" value="NuiA"/>
    <property type="match status" value="1"/>
</dbReference>
<dbReference type="AlphaFoldDB" id="U5QNL6"/>
<dbReference type="InterPro" id="IPR012489">
    <property type="entry name" value="NucleaseA_inhib-like"/>
</dbReference>
<dbReference type="RefSeq" id="WP_023174513.1">
    <property type="nucleotide sequence ID" value="NC_022600.1"/>
</dbReference>
<dbReference type="HOGENOM" id="CLU_145415_1_0_3"/>
<gene>
    <name evidence="1" type="ORF">GKIL_3019</name>
</gene>
<evidence type="ECO:0000313" key="2">
    <source>
        <dbReference type="Proteomes" id="UP000017396"/>
    </source>
</evidence>
<dbReference type="STRING" id="1183438.GKIL_3019"/>
<dbReference type="Gene3D" id="3.40.1460.10">
    <property type="entry name" value="Nuclease A inhibitor-like"/>
    <property type="match status" value="1"/>
</dbReference>
<accession>U5QNL6</accession>
<name>U5QNL6_GLOK1</name>
<evidence type="ECO:0000313" key="1">
    <source>
        <dbReference type="EMBL" id="AGY59265.1"/>
    </source>
</evidence>
<dbReference type="eggNOG" id="ENOG50333ZH">
    <property type="taxonomic scope" value="Bacteria"/>
</dbReference>
<dbReference type="KEGG" id="glj:GKIL_3019"/>
<protein>
    <submittedName>
        <fullName evidence="1">Sugar-non-specific nuclease inhibitor NuiA</fullName>
    </submittedName>
</protein>
<dbReference type="EMBL" id="CP003587">
    <property type="protein sequence ID" value="AGY59265.1"/>
    <property type="molecule type" value="Genomic_DNA"/>
</dbReference>
<keyword evidence="2" id="KW-1185">Reference proteome</keyword>
<reference evidence="1 2" key="1">
    <citation type="journal article" date="2013" name="PLoS ONE">
        <title>Cultivation and Complete Genome Sequencing of Gloeobacter kilaueensis sp. nov., from a Lava Cave in Kilauea Caldera, Hawai'i.</title>
        <authorList>
            <person name="Saw J.H."/>
            <person name="Schatz M."/>
            <person name="Brown M.V."/>
            <person name="Kunkel D.D."/>
            <person name="Foster J.S."/>
            <person name="Shick H."/>
            <person name="Christensen S."/>
            <person name="Hou S."/>
            <person name="Wan X."/>
            <person name="Donachie S.P."/>
        </authorList>
    </citation>
    <scope>NUCLEOTIDE SEQUENCE [LARGE SCALE GENOMIC DNA]</scope>
    <source>
        <strain evidence="2">JS</strain>
    </source>
</reference>
<dbReference type="SUPFAM" id="SSF82602">
    <property type="entry name" value="Nuclease A inhibitor (NuiA)"/>
    <property type="match status" value="1"/>
</dbReference>
<proteinExistence type="predicted"/>